<dbReference type="SUPFAM" id="SSF56112">
    <property type="entry name" value="Protein kinase-like (PK-like)"/>
    <property type="match status" value="1"/>
</dbReference>
<dbReference type="InterPro" id="IPR016477">
    <property type="entry name" value="Fructo-/Ketosamine-3-kinase"/>
</dbReference>
<dbReference type="PANTHER" id="PTHR12149">
    <property type="entry name" value="FRUCTOSAMINE 3 KINASE-RELATED PROTEIN"/>
    <property type="match status" value="1"/>
</dbReference>
<protein>
    <recommendedName>
        <fullName evidence="1">protein-ribulosamine 3-kinase</fullName>
        <ecNumber evidence="1">2.7.1.172</ecNumber>
    </recommendedName>
</protein>
<comment type="caution">
    <text evidence="3">The sequence shown here is derived from an EMBL/GenBank/DDBJ whole genome shotgun (WGS) entry which is preliminary data.</text>
</comment>
<dbReference type="PANTHER" id="PTHR12149:SF8">
    <property type="entry name" value="PROTEIN-RIBULOSAMINE 3-KINASE"/>
    <property type="match status" value="1"/>
</dbReference>
<dbReference type="InterPro" id="IPR011009">
    <property type="entry name" value="Kinase-like_dom_sf"/>
</dbReference>
<gene>
    <name evidence="3" type="ORF">LMH87_005208</name>
</gene>
<evidence type="ECO:0000313" key="4">
    <source>
        <dbReference type="Proteomes" id="UP001144673"/>
    </source>
</evidence>
<keyword evidence="4" id="KW-1185">Reference proteome</keyword>
<organism evidence="3 4">
    <name type="scientific">Akanthomyces muscarius</name>
    <name type="common">Entomopathogenic fungus</name>
    <name type="synonym">Lecanicillium muscarium</name>
    <dbReference type="NCBI Taxonomy" id="2231603"/>
    <lineage>
        <taxon>Eukaryota</taxon>
        <taxon>Fungi</taxon>
        <taxon>Dikarya</taxon>
        <taxon>Ascomycota</taxon>
        <taxon>Pezizomycotina</taxon>
        <taxon>Sordariomycetes</taxon>
        <taxon>Hypocreomycetidae</taxon>
        <taxon>Hypocreales</taxon>
        <taxon>Cordycipitaceae</taxon>
        <taxon>Akanthomyces</taxon>
    </lineage>
</organism>
<proteinExistence type="predicted"/>
<dbReference type="EC" id="2.7.1.172" evidence="1"/>
<dbReference type="AlphaFoldDB" id="A0A9W8QKX6"/>
<dbReference type="Proteomes" id="UP001144673">
    <property type="component" value="Chromosome 1"/>
</dbReference>
<dbReference type="KEGG" id="amus:LMH87_005208"/>
<comment type="catalytic activity">
    <reaction evidence="2">
        <text>N(6)-D-ribulosyl-L-lysyl-[protein] + ATP = N(6)-(3-O-phospho-D-ribulosyl)-L-lysyl-[protein] + ADP + H(+)</text>
        <dbReference type="Rhea" id="RHEA:48432"/>
        <dbReference type="Rhea" id="RHEA-COMP:12103"/>
        <dbReference type="Rhea" id="RHEA-COMP:12104"/>
        <dbReference type="ChEBI" id="CHEBI:15378"/>
        <dbReference type="ChEBI" id="CHEBI:30616"/>
        <dbReference type="ChEBI" id="CHEBI:90418"/>
        <dbReference type="ChEBI" id="CHEBI:90420"/>
        <dbReference type="ChEBI" id="CHEBI:456216"/>
        <dbReference type="EC" id="2.7.1.172"/>
    </reaction>
    <physiologicalReaction direction="left-to-right" evidence="2">
        <dbReference type="Rhea" id="RHEA:48433"/>
    </physiologicalReaction>
</comment>
<sequence>MASPSVPGTAVAKPLENITAIQNEIDALKETNQDQFPVDSAVLKVLPQDIERAYGQRHGQSGWSFTAKVVTVQNGTTIPYFLKYVPGELGRQQLFGEFTGMTELWKLSPEFVIKPIAWGKLADTGNDWYFLLMEFKDFCSQLVDPSKLAKRVAELHRRSQVQADATGGKFGFPVQTFDGARLQSVGWDANWASFFSKLLAEAHRQDTEANGVWAPLQKAHQQVQSRLIPRLLGVPEQDGSKIVPTLIHGDMWEGNVGTDAVTKELWIFDCAAYYGHHEMEMGMWRAARHVFSRDGYISAYLKEFGDHDDETGDRIRLYSAKTNLMYSTCVPNAQSRIDVLNDFRYLLNKYGFEVED</sequence>
<dbReference type="Gene3D" id="3.90.1200.10">
    <property type="match status" value="1"/>
</dbReference>
<dbReference type="EMBL" id="JAJHUN010000001">
    <property type="protein sequence ID" value="KAJ4163484.1"/>
    <property type="molecule type" value="Genomic_DNA"/>
</dbReference>
<evidence type="ECO:0000256" key="1">
    <source>
        <dbReference type="ARBA" id="ARBA00011961"/>
    </source>
</evidence>
<dbReference type="RefSeq" id="XP_056058399.1">
    <property type="nucleotide sequence ID" value="XM_056202887.1"/>
</dbReference>
<evidence type="ECO:0000313" key="3">
    <source>
        <dbReference type="EMBL" id="KAJ4163484.1"/>
    </source>
</evidence>
<evidence type="ECO:0000256" key="2">
    <source>
        <dbReference type="ARBA" id="ARBA00048655"/>
    </source>
</evidence>
<dbReference type="GO" id="GO:0102193">
    <property type="term" value="F:protein-ribulosamine 3-kinase activity"/>
    <property type="evidence" value="ECO:0007669"/>
    <property type="project" value="UniProtKB-EC"/>
</dbReference>
<name>A0A9W8QKX6_AKAMU</name>
<reference evidence="3" key="1">
    <citation type="journal article" date="2023" name="Access Microbiol">
        <title>De-novo genome assembly for Akanthomyces muscarius, a biocontrol agent of insect agricultural pests.</title>
        <authorList>
            <person name="Erdos Z."/>
            <person name="Studholme D.J."/>
            <person name="Raymond B."/>
            <person name="Sharma M."/>
        </authorList>
    </citation>
    <scope>NUCLEOTIDE SEQUENCE</scope>
    <source>
        <strain evidence="3">Ve6</strain>
    </source>
</reference>
<dbReference type="GeneID" id="80892367"/>
<dbReference type="Pfam" id="PF03881">
    <property type="entry name" value="Fructosamin_kin"/>
    <property type="match status" value="1"/>
</dbReference>
<accession>A0A9W8QKX6</accession>